<feature type="compositionally biased region" description="Basic and acidic residues" evidence="1">
    <location>
        <begin position="220"/>
        <end position="235"/>
    </location>
</feature>
<feature type="region of interest" description="Disordered" evidence="1">
    <location>
        <begin position="199"/>
        <end position="291"/>
    </location>
</feature>
<proteinExistence type="predicted"/>
<dbReference type="InterPro" id="IPR022385">
    <property type="entry name" value="Rhs_assc_core"/>
</dbReference>
<organism evidence="2 3">
    <name type="scientific">Chitinophaga polysaccharea</name>
    <dbReference type="NCBI Taxonomy" id="1293035"/>
    <lineage>
        <taxon>Bacteria</taxon>
        <taxon>Pseudomonadati</taxon>
        <taxon>Bacteroidota</taxon>
        <taxon>Chitinophagia</taxon>
        <taxon>Chitinophagales</taxon>
        <taxon>Chitinophagaceae</taxon>
        <taxon>Chitinophaga</taxon>
    </lineage>
</organism>
<evidence type="ECO:0000313" key="3">
    <source>
        <dbReference type="Proteomes" id="UP000320811"/>
    </source>
</evidence>
<comment type="caution">
    <text evidence="2">The sequence shown here is derived from an EMBL/GenBank/DDBJ whole genome shotgun (WGS) entry which is preliminary data.</text>
</comment>
<dbReference type="EMBL" id="VIWO01000005">
    <property type="protein sequence ID" value="TWF39721.1"/>
    <property type="molecule type" value="Genomic_DNA"/>
</dbReference>
<dbReference type="Proteomes" id="UP000320811">
    <property type="component" value="Unassembled WGS sequence"/>
</dbReference>
<feature type="compositionally biased region" description="Pro residues" evidence="1">
    <location>
        <begin position="255"/>
        <end position="291"/>
    </location>
</feature>
<protein>
    <submittedName>
        <fullName evidence="2">RHS repeat-associated protein</fullName>
    </submittedName>
</protein>
<sequence>MLEETHYYPFGLAMAGISSSALKGANYPENRKKYNGIEHTTDLDMNQYDAFYRNLDPQIGRWNQIDPKIDEMEAWSPYVSNYNNPIRYNDFLGDEPDDDPPTGIRGFWISTAGLVNGINHIITGGLYNTPASAFGWSGEDAERYDNMTTVGSIIPLFFGPKVAPGTPPAVPVNFEPVPVPAPVPIPVVAPLPVVNAKKRQDWGKAGGAEHTSGARGSTRGKHEDANARREQDRNGAKGMENPPRRRPAGHKDPWPPKPPKPVKPPKPPVPTPAPTSTPTPPAETPPKPTTE</sequence>
<dbReference type="Gene3D" id="2.180.10.10">
    <property type="entry name" value="RHS repeat-associated core"/>
    <property type="match status" value="1"/>
</dbReference>
<reference evidence="2 3" key="1">
    <citation type="submission" date="2019-06" db="EMBL/GenBank/DDBJ databases">
        <title>Sorghum-associated microbial communities from plants grown in Nebraska, USA.</title>
        <authorList>
            <person name="Schachtman D."/>
        </authorList>
    </citation>
    <scope>NUCLEOTIDE SEQUENCE [LARGE SCALE GENOMIC DNA]</scope>
    <source>
        <strain evidence="2 3">1209</strain>
    </source>
</reference>
<accession>A0A561PNM4</accession>
<keyword evidence="3" id="KW-1185">Reference proteome</keyword>
<dbReference type="AlphaFoldDB" id="A0A561PNM4"/>
<dbReference type="NCBIfam" id="TIGR03696">
    <property type="entry name" value="Rhs_assc_core"/>
    <property type="match status" value="1"/>
</dbReference>
<evidence type="ECO:0000256" key="1">
    <source>
        <dbReference type="SAM" id="MobiDB-lite"/>
    </source>
</evidence>
<gene>
    <name evidence="2" type="ORF">FHW36_105160</name>
</gene>
<evidence type="ECO:0000313" key="2">
    <source>
        <dbReference type="EMBL" id="TWF39721.1"/>
    </source>
</evidence>
<name>A0A561PNM4_9BACT</name>